<keyword evidence="4" id="KW-0010">Activator</keyword>
<evidence type="ECO:0000256" key="4">
    <source>
        <dbReference type="ARBA" id="ARBA00023159"/>
    </source>
</evidence>
<evidence type="ECO:0000313" key="10">
    <source>
        <dbReference type="Proteomes" id="UP001519345"/>
    </source>
</evidence>
<protein>
    <submittedName>
        <fullName evidence="9">Activator of the mannose operon (Transcriptional antiterminator)</fullName>
    </submittedName>
</protein>
<dbReference type="CDD" id="cd05568">
    <property type="entry name" value="PTS_IIB_bgl_like"/>
    <property type="match status" value="1"/>
</dbReference>
<dbReference type="PROSITE" id="PS51099">
    <property type="entry name" value="PTS_EIIB_TYPE_2"/>
    <property type="match status" value="1"/>
</dbReference>
<evidence type="ECO:0000256" key="1">
    <source>
        <dbReference type="ARBA" id="ARBA00022679"/>
    </source>
</evidence>
<evidence type="ECO:0000259" key="8">
    <source>
        <dbReference type="PROSITE" id="PS51372"/>
    </source>
</evidence>
<keyword evidence="1" id="KW-0808">Transferase</keyword>
<dbReference type="RefSeq" id="WP_209463614.1">
    <property type="nucleotide sequence ID" value="NZ_CP110224.1"/>
</dbReference>
<evidence type="ECO:0000259" key="6">
    <source>
        <dbReference type="PROSITE" id="PS51094"/>
    </source>
</evidence>
<proteinExistence type="predicted"/>
<dbReference type="InterPro" id="IPR036095">
    <property type="entry name" value="PTS_EIIB-like_sf"/>
</dbReference>
<dbReference type="Pfam" id="PF00359">
    <property type="entry name" value="PTS_EIIA_2"/>
    <property type="match status" value="1"/>
</dbReference>
<dbReference type="Gene3D" id="3.40.930.10">
    <property type="entry name" value="Mannitol-specific EII, Chain A"/>
    <property type="match status" value="1"/>
</dbReference>
<evidence type="ECO:0000256" key="3">
    <source>
        <dbReference type="ARBA" id="ARBA00023015"/>
    </source>
</evidence>
<dbReference type="PROSITE" id="PS51372">
    <property type="entry name" value="PRD_2"/>
    <property type="match status" value="2"/>
</dbReference>
<dbReference type="InterPro" id="IPR036634">
    <property type="entry name" value="PRD_sf"/>
</dbReference>
<dbReference type="CDD" id="cd00211">
    <property type="entry name" value="PTS_IIA_fru"/>
    <property type="match status" value="1"/>
</dbReference>
<feature type="domain" description="PTS EIIA type-2" evidence="6">
    <location>
        <begin position="505"/>
        <end position="643"/>
    </location>
</feature>
<gene>
    <name evidence="9" type="ORF">J2Z83_002605</name>
</gene>
<dbReference type="InterPro" id="IPR013011">
    <property type="entry name" value="PTS_EIIB_2"/>
</dbReference>
<keyword evidence="2" id="KW-0677">Repeat</keyword>
<dbReference type="Proteomes" id="UP001519345">
    <property type="component" value="Unassembled WGS sequence"/>
</dbReference>
<feature type="domain" description="PRD" evidence="8">
    <location>
        <begin position="182"/>
        <end position="287"/>
    </location>
</feature>
<dbReference type="PANTHER" id="PTHR30185">
    <property type="entry name" value="CRYPTIC BETA-GLUCOSIDE BGL OPERON ANTITERMINATOR"/>
    <property type="match status" value="1"/>
</dbReference>
<dbReference type="SUPFAM" id="SSF55804">
    <property type="entry name" value="Phoshotransferase/anion transport protein"/>
    <property type="match status" value="1"/>
</dbReference>
<keyword evidence="10" id="KW-1185">Reference proteome</keyword>
<keyword evidence="3" id="KW-0805">Transcription regulation</keyword>
<dbReference type="Pfam" id="PF05043">
    <property type="entry name" value="Mga"/>
    <property type="match status" value="1"/>
</dbReference>
<dbReference type="InterPro" id="IPR050661">
    <property type="entry name" value="BglG_antiterminators"/>
</dbReference>
<dbReference type="PROSITE" id="PS51094">
    <property type="entry name" value="PTS_EIIA_TYPE_2"/>
    <property type="match status" value="1"/>
</dbReference>
<dbReference type="InterPro" id="IPR016152">
    <property type="entry name" value="PTrfase/Anion_transptr"/>
</dbReference>
<dbReference type="PROSITE" id="PS00372">
    <property type="entry name" value="PTS_EIIA_TYPE_2_HIS"/>
    <property type="match status" value="1"/>
</dbReference>
<dbReference type="InterPro" id="IPR007737">
    <property type="entry name" value="Mga_HTH"/>
</dbReference>
<dbReference type="Gene3D" id="3.40.50.2300">
    <property type="match status" value="1"/>
</dbReference>
<dbReference type="SUPFAM" id="SSF63520">
    <property type="entry name" value="PTS-regulatory domain, PRD"/>
    <property type="match status" value="2"/>
</dbReference>
<reference evidence="9 10" key="1">
    <citation type="submission" date="2021-03" db="EMBL/GenBank/DDBJ databases">
        <title>Genomic Encyclopedia of Type Strains, Phase IV (KMG-IV): sequencing the most valuable type-strain genomes for metagenomic binning, comparative biology and taxonomic classification.</title>
        <authorList>
            <person name="Goeker M."/>
        </authorList>
    </citation>
    <scope>NUCLEOTIDE SEQUENCE [LARGE SCALE GENOMIC DNA]</scope>
    <source>
        <strain evidence="9 10">DSM 25609</strain>
    </source>
</reference>
<organism evidence="9 10">
    <name type="scientific">Virgibacillus natechei</name>
    <dbReference type="NCBI Taxonomy" id="1216297"/>
    <lineage>
        <taxon>Bacteria</taxon>
        <taxon>Bacillati</taxon>
        <taxon>Bacillota</taxon>
        <taxon>Bacilli</taxon>
        <taxon>Bacillales</taxon>
        <taxon>Bacillaceae</taxon>
        <taxon>Virgibacillus</taxon>
    </lineage>
</organism>
<evidence type="ECO:0000256" key="2">
    <source>
        <dbReference type="ARBA" id="ARBA00022737"/>
    </source>
</evidence>
<keyword evidence="5" id="KW-0804">Transcription</keyword>
<dbReference type="Gene3D" id="1.10.10.10">
    <property type="entry name" value="Winged helix-like DNA-binding domain superfamily/Winged helix DNA-binding domain"/>
    <property type="match status" value="2"/>
</dbReference>
<dbReference type="Gene3D" id="1.10.1790.10">
    <property type="entry name" value="PRD domain"/>
    <property type="match status" value="2"/>
</dbReference>
<evidence type="ECO:0000313" key="9">
    <source>
        <dbReference type="EMBL" id="MBP1970484.1"/>
    </source>
</evidence>
<dbReference type="InterPro" id="IPR002178">
    <property type="entry name" value="PTS_EIIA_type-2_dom"/>
</dbReference>
<feature type="domain" description="PRD" evidence="8">
    <location>
        <begin position="293"/>
        <end position="400"/>
    </location>
</feature>
<dbReference type="SUPFAM" id="SSF52794">
    <property type="entry name" value="PTS system IIB component-like"/>
    <property type="match status" value="1"/>
</dbReference>
<accession>A0ABS4IHR0</accession>
<dbReference type="Pfam" id="PF00874">
    <property type="entry name" value="PRD"/>
    <property type="match status" value="2"/>
</dbReference>
<sequence>MNNRQKELLHILLTDSEEALPVQTQTLADKLRCSEKTVRNDLKHIEEFLLAYPSAHLVRKPGIGIYMEIDEEEQLLLFHHLFQMEPKTDEERVIEIAYQLLTNNKPVTLQELATKYYINKATIRKDLENIADWLDRFDLTLVSKQRLGNVVTGTELNKRSALAHLSELIPSLSNDRNYVIDLFQPYEIASVKKALEGLRTNYALAFTDGGFESLLIHALIMIRRIRQRSPVAISDSEKASTYQSDAYDQTGWFFKQLEDVLRISFPENERIYYTWHLISCKKREPPTQSFLYDEGGFLSDVVRKLATRLKQLTMTKFDVDKVLIDGLMVHMHAVINRINFGFPIRNPLLTDIKKMYPYMFSMIVLVLEDIQEAYDIDIPEEEAAYLVLHFQASIERLQEQEVMMKRVLIVCHMGVGMSNLLQAKIQQHYKGMHVLSCIGKSEVSDFLKDHSVDFIISTVSLKDIPVPHIVISPLLEMKDKERLNHFFQKLESEPEREQASPILLSLIDEDIICVNVDLEHRFEVVEMLANSLLDKGMVDTTFVHSALLRERASATSIGGGIAIPHARPATVNHSAVALAVMKEPLEWGTEMVSVVFLLAVTEDDQKVTKEIIQQISSISEQPTLIKALSEAKDISEIIPILKQ</sequence>
<dbReference type="EMBL" id="JAGGKX010000014">
    <property type="protein sequence ID" value="MBP1970484.1"/>
    <property type="molecule type" value="Genomic_DNA"/>
</dbReference>
<comment type="caution">
    <text evidence="9">The sequence shown here is derived from an EMBL/GenBank/DDBJ whole genome shotgun (WGS) entry which is preliminary data.</text>
</comment>
<evidence type="ECO:0000259" key="7">
    <source>
        <dbReference type="PROSITE" id="PS51099"/>
    </source>
</evidence>
<name>A0ABS4IHR0_9BACI</name>
<evidence type="ECO:0000256" key="5">
    <source>
        <dbReference type="ARBA" id="ARBA00023163"/>
    </source>
</evidence>
<dbReference type="InterPro" id="IPR011608">
    <property type="entry name" value="PRD"/>
</dbReference>
<dbReference type="PANTHER" id="PTHR30185:SF12">
    <property type="entry name" value="TRANSCRIPTIONAL REGULATOR MANR"/>
    <property type="match status" value="1"/>
</dbReference>
<dbReference type="InterPro" id="IPR036388">
    <property type="entry name" value="WH-like_DNA-bd_sf"/>
</dbReference>
<feature type="domain" description="PTS EIIB type-2" evidence="7">
    <location>
        <begin position="405"/>
        <end position="495"/>
    </location>
</feature>